<evidence type="ECO:0000313" key="3">
    <source>
        <dbReference type="EMBL" id="CAF1513889.1"/>
    </source>
</evidence>
<feature type="domain" description="F-box" evidence="1">
    <location>
        <begin position="5"/>
        <end position="53"/>
    </location>
</feature>
<protein>
    <recommendedName>
        <fullName evidence="1">F-box domain-containing protein</fullName>
    </recommendedName>
</protein>
<evidence type="ECO:0000313" key="4">
    <source>
        <dbReference type="Proteomes" id="UP000663870"/>
    </source>
</evidence>
<name>A0A815TZQ9_9BILA</name>
<proteinExistence type="predicted"/>
<dbReference type="EMBL" id="CAJNOL010002587">
    <property type="protein sequence ID" value="CAF1513889.1"/>
    <property type="molecule type" value="Genomic_DNA"/>
</dbReference>
<dbReference type="AlphaFoldDB" id="A0A815TZQ9"/>
<dbReference type="PROSITE" id="PS50181">
    <property type="entry name" value="FBOX"/>
    <property type="match status" value="1"/>
</dbReference>
<gene>
    <name evidence="3" type="ORF">JXQ802_LOCUS41156</name>
    <name evidence="2" type="ORF">PYM288_LOCUS26452</name>
</gene>
<dbReference type="Proteomes" id="UP000663870">
    <property type="component" value="Unassembled WGS sequence"/>
</dbReference>
<dbReference type="EMBL" id="CAJNOH010001585">
    <property type="protein sequence ID" value="CAF1232422.1"/>
    <property type="molecule type" value="Genomic_DNA"/>
</dbReference>
<dbReference type="InterPro" id="IPR001810">
    <property type="entry name" value="F-box_dom"/>
</dbReference>
<sequence>MNQCNINLLDLPTEILLTILKKLDNMDVLYSLFDVNNQRLDNIIQENTFTNTLNFVLTTLTDDFLSISDPILDRFCTNILPRIHYNVKSLTLNSLSMERILLVADYSNLCEIKIFNFNSKIASRYFTVQSPCRRLFQRQIIDLILVFENYFNEISCKHYTTDVYGYILKFFENLKHLSIIGSFPKYFPSLVLRNLPITTCYSSTLSKLCINVIYYDDLLALLDGRLKQLHTLHNNLSDLKYFYLQYDCLTDTYNNQILSLLRRMSNIEVLNLHLTMDNQTTFIDGKPIYNEIIVHMSRLHTFNFCFCTFIPLDHLVDHLFKDDILQTFPSIIYQQVDCMIEYQDVDVKYHVFTLPFMFDYLAYIDNTFSNIIFNHVIRLVIEHEISLEHEFFMRIVRSFPLLKILHVINLMPQSPISNELDSNDNELYSTIIKFPYLTTLNLQYAHRDYIEQFLNDKKTHLPHLTKLTVGYYELKTATRNFTNDRTRLNCMKVKQLNMSPKMSIHSEDFYAYFPSL</sequence>
<organism evidence="3 4">
    <name type="scientific">Rotaria sordida</name>
    <dbReference type="NCBI Taxonomy" id="392033"/>
    <lineage>
        <taxon>Eukaryota</taxon>
        <taxon>Metazoa</taxon>
        <taxon>Spiralia</taxon>
        <taxon>Gnathifera</taxon>
        <taxon>Rotifera</taxon>
        <taxon>Eurotatoria</taxon>
        <taxon>Bdelloidea</taxon>
        <taxon>Philodinida</taxon>
        <taxon>Philodinidae</taxon>
        <taxon>Rotaria</taxon>
    </lineage>
</organism>
<evidence type="ECO:0000259" key="1">
    <source>
        <dbReference type="PROSITE" id="PS50181"/>
    </source>
</evidence>
<evidence type="ECO:0000313" key="2">
    <source>
        <dbReference type="EMBL" id="CAF1232422.1"/>
    </source>
</evidence>
<dbReference type="Proteomes" id="UP000663854">
    <property type="component" value="Unassembled WGS sequence"/>
</dbReference>
<comment type="caution">
    <text evidence="3">The sequence shown here is derived from an EMBL/GenBank/DDBJ whole genome shotgun (WGS) entry which is preliminary data.</text>
</comment>
<accession>A0A815TZQ9</accession>
<keyword evidence="4" id="KW-1185">Reference proteome</keyword>
<reference evidence="3" key="1">
    <citation type="submission" date="2021-02" db="EMBL/GenBank/DDBJ databases">
        <authorList>
            <person name="Nowell W R."/>
        </authorList>
    </citation>
    <scope>NUCLEOTIDE SEQUENCE</scope>
</reference>